<dbReference type="Pfam" id="PF15977">
    <property type="entry name" value="HTH_46"/>
    <property type="match status" value="1"/>
</dbReference>
<evidence type="ECO:0000313" key="2">
    <source>
        <dbReference type="EMBL" id="VFS88559.1"/>
    </source>
</evidence>
<reference evidence="2 3" key="1">
    <citation type="submission" date="2019-03" db="EMBL/GenBank/DDBJ databases">
        <authorList>
            <consortium name="Pathogen Informatics"/>
        </authorList>
    </citation>
    <scope>NUCLEOTIDE SEQUENCE [LARGE SCALE GENOMIC DNA]</scope>
    <source>
        <strain evidence="2 3">NCTC12993</strain>
    </source>
</reference>
<dbReference type="Proteomes" id="UP000401081">
    <property type="component" value="Unassembled WGS sequence"/>
</dbReference>
<keyword evidence="2" id="KW-0238">DNA-binding</keyword>
<dbReference type="EMBL" id="CAADJD010000030">
    <property type="protein sequence ID" value="VFS88559.1"/>
    <property type="molecule type" value="Genomic_DNA"/>
</dbReference>
<protein>
    <submittedName>
        <fullName evidence="2">Putative DNA-binding transcriptional regulator</fullName>
    </submittedName>
</protein>
<evidence type="ECO:0000313" key="3">
    <source>
        <dbReference type="Proteomes" id="UP000401081"/>
    </source>
</evidence>
<accession>A0A485CUP9</accession>
<dbReference type="GO" id="GO:0003677">
    <property type="term" value="F:DNA binding"/>
    <property type="evidence" value="ECO:0007669"/>
    <property type="project" value="UniProtKB-KW"/>
</dbReference>
<name>A0A485CUP9_KLUCR</name>
<dbReference type="AlphaFoldDB" id="A0A485CUP9"/>
<feature type="domain" description="IprA winged helix-turn-helix" evidence="1">
    <location>
        <begin position="1"/>
        <end position="45"/>
    </location>
</feature>
<keyword evidence="3" id="KW-1185">Reference proteome</keyword>
<proteinExistence type="predicted"/>
<organism evidence="2 3">
    <name type="scientific">Kluyvera cryocrescens</name>
    <name type="common">Kluyvera citrophila</name>
    <dbReference type="NCBI Taxonomy" id="580"/>
    <lineage>
        <taxon>Bacteria</taxon>
        <taxon>Pseudomonadati</taxon>
        <taxon>Pseudomonadota</taxon>
        <taxon>Gammaproteobacteria</taxon>
        <taxon>Enterobacterales</taxon>
        <taxon>Enterobacteriaceae</taxon>
        <taxon>Kluyvera</taxon>
    </lineage>
</organism>
<sequence length="48" mass="5443">MTAAGYIMDKTLLSRSGIMRILKQLREAKYIILERGILVGINHLPTKD</sequence>
<dbReference type="InterPro" id="IPR041687">
    <property type="entry name" value="HTH_46"/>
</dbReference>
<evidence type="ECO:0000259" key="1">
    <source>
        <dbReference type="Pfam" id="PF15977"/>
    </source>
</evidence>
<gene>
    <name evidence="2" type="ORF">NCTC12993_07095</name>
</gene>